<dbReference type="CDD" id="cd03811">
    <property type="entry name" value="GT4_GT28_WabH-like"/>
    <property type="match status" value="1"/>
</dbReference>
<dbReference type="Pfam" id="PF00534">
    <property type="entry name" value="Glycos_transf_1"/>
    <property type="match status" value="1"/>
</dbReference>
<dbReference type="EMBL" id="BAABKI010000018">
    <property type="protein sequence ID" value="GAA5175048.1"/>
    <property type="molecule type" value="Genomic_DNA"/>
</dbReference>
<evidence type="ECO:0000259" key="1">
    <source>
        <dbReference type="Pfam" id="PF00534"/>
    </source>
</evidence>
<dbReference type="Gene3D" id="3.40.50.2000">
    <property type="entry name" value="Glycogen Phosphorylase B"/>
    <property type="match status" value="2"/>
</dbReference>
<evidence type="ECO:0000313" key="3">
    <source>
        <dbReference type="Proteomes" id="UP001500074"/>
    </source>
</evidence>
<dbReference type="PANTHER" id="PTHR12526">
    <property type="entry name" value="GLYCOSYLTRANSFERASE"/>
    <property type="match status" value="1"/>
</dbReference>
<evidence type="ECO:0000313" key="2">
    <source>
        <dbReference type="EMBL" id="GAA5175048.1"/>
    </source>
</evidence>
<dbReference type="InterPro" id="IPR001296">
    <property type="entry name" value="Glyco_trans_1"/>
</dbReference>
<name>A0ABP9RDG4_9GAMM</name>
<protein>
    <submittedName>
        <fullName evidence="2">Glycosyltransferase</fullName>
    </submittedName>
</protein>
<dbReference type="SUPFAM" id="SSF53756">
    <property type="entry name" value="UDP-Glycosyltransferase/glycogen phosphorylase"/>
    <property type="match status" value="1"/>
</dbReference>
<feature type="domain" description="Glycosyl transferase family 1" evidence="1">
    <location>
        <begin position="215"/>
        <end position="356"/>
    </location>
</feature>
<keyword evidence="3" id="KW-1185">Reference proteome</keyword>
<sequence length="380" mass="43468">MRTLVIVRSLKMGGMERVAVNLADAFAEAGCESHLLTLRRHRAPLVPENATVQIHHLPIVSWNRLTVVGLLIEWLSRLFLNPLLRRSHFVWTGWLGGPLFRFWLRRFEKRHGRVDRLIFRGRGTFEMVWNFRDERLRFVLENIVRPEQRNLKSRLFARCLYQDNHLVAVSDGVRKTLEVGERIWGFSPRSLQTIVNPCPIASIQRMMNEPDGDIPDSPYIINVARLTKAKDHPLLIRAYARAGIAEQLVIIGEGPERPTIEKLIAELGLEDRVILAGHRLNPYPWLRQARLFVLSSRFEGMGIVLFEALACATPVLSVDCQGGVRQILKGPLESSLVPREEQALAEGILKAMHGDKPAIDMAWLDEFEPRRVAQRFLDTP</sequence>
<accession>A0ABP9RDG4</accession>
<proteinExistence type="predicted"/>
<dbReference type="Proteomes" id="UP001500074">
    <property type="component" value="Unassembled WGS sequence"/>
</dbReference>
<organism evidence="2 3">
    <name type="scientific">Modicisalibacter zincidurans</name>
    <dbReference type="NCBI Taxonomy" id="1178777"/>
    <lineage>
        <taxon>Bacteria</taxon>
        <taxon>Pseudomonadati</taxon>
        <taxon>Pseudomonadota</taxon>
        <taxon>Gammaproteobacteria</taxon>
        <taxon>Oceanospirillales</taxon>
        <taxon>Halomonadaceae</taxon>
        <taxon>Modicisalibacter</taxon>
    </lineage>
</organism>
<comment type="caution">
    <text evidence="2">The sequence shown here is derived from an EMBL/GenBank/DDBJ whole genome shotgun (WGS) entry which is preliminary data.</text>
</comment>
<gene>
    <name evidence="2" type="ORF">GCM10023342_17490</name>
</gene>
<reference evidence="3" key="1">
    <citation type="journal article" date="2019" name="Int. J. Syst. Evol. Microbiol.">
        <title>The Global Catalogue of Microorganisms (GCM) 10K type strain sequencing project: providing services to taxonomists for standard genome sequencing and annotation.</title>
        <authorList>
            <consortium name="The Broad Institute Genomics Platform"/>
            <consortium name="The Broad Institute Genome Sequencing Center for Infectious Disease"/>
            <person name="Wu L."/>
            <person name="Ma J."/>
        </authorList>
    </citation>
    <scope>NUCLEOTIDE SEQUENCE [LARGE SCALE GENOMIC DNA]</scope>
    <source>
        <strain evidence="3">JCM 18472</strain>
    </source>
</reference>
<dbReference type="PANTHER" id="PTHR12526:SF630">
    <property type="entry name" value="GLYCOSYLTRANSFERASE"/>
    <property type="match status" value="1"/>
</dbReference>